<dbReference type="InterPro" id="IPR036117">
    <property type="entry name" value="DhaL_dom_sf"/>
</dbReference>
<accession>A0A644VY62</accession>
<dbReference type="InterPro" id="IPR004007">
    <property type="entry name" value="DhaL_dom"/>
</dbReference>
<proteinExistence type="predicted"/>
<dbReference type="GO" id="GO:0047324">
    <property type="term" value="F:phosphoenolpyruvate-glycerone phosphotransferase activity"/>
    <property type="evidence" value="ECO:0007669"/>
    <property type="project" value="UniProtKB-EC"/>
</dbReference>
<dbReference type="FunFam" id="1.25.40.340:FF:000002">
    <property type="entry name" value="Dihydroxyacetone kinase, L subunit"/>
    <property type="match status" value="1"/>
</dbReference>
<dbReference type="PANTHER" id="PTHR28629:SF4">
    <property type="entry name" value="TRIOKINASE_FMN CYCLASE"/>
    <property type="match status" value="1"/>
</dbReference>
<evidence type="ECO:0000256" key="2">
    <source>
        <dbReference type="ARBA" id="ARBA00022777"/>
    </source>
</evidence>
<name>A0A644VY62_9ZZZZ</name>
<protein>
    <submittedName>
        <fullName evidence="4">PEP-dependent dihydroxyacetone kinase 2, ADP-binding subunit DhaL</fullName>
        <ecNumber evidence="4">2.7.1.121</ecNumber>
    </submittedName>
</protein>
<organism evidence="4">
    <name type="scientific">bioreactor metagenome</name>
    <dbReference type="NCBI Taxonomy" id="1076179"/>
    <lineage>
        <taxon>unclassified sequences</taxon>
        <taxon>metagenomes</taxon>
        <taxon>ecological metagenomes</taxon>
    </lineage>
</organism>
<dbReference type="Pfam" id="PF02734">
    <property type="entry name" value="Dak2"/>
    <property type="match status" value="1"/>
</dbReference>
<dbReference type="EC" id="2.7.1.121" evidence="4"/>
<keyword evidence="2 4" id="KW-0418">Kinase</keyword>
<sequence>MTVTLRQMKSMLLGGAASVTAARDELTDIDSRFGDADHGITMEKIMKVLGRAVDDCGEDGTIRGLMNAVSMAVMTINGGSAVPLWTTLFDGLAEGAPDRADMSEDEFRAMFRCGYETLFEISKAKKGDKTMMDALEPAVDALGATTGCLADMMKAAARAAEAGAGETVNFAARFGRAKNYGERSIGTPDAGAMSMKYFIQGLSEGLDRDQ</sequence>
<dbReference type="SUPFAM" id="SSF101473">
    <property type="entry name" value="DhaL-like"/>
    <property type="match status" value="1"/>
</dbReference>
<dbReference type="PANTHER" id="PTHR28629">
    <property type="entry name" value="TRIOKINASE/FMN CYCLASE"/>
    <property type="match status" value="1"/>
</dbReference>
<dbReference type="AlphaFoldDB" id="A0A644VY62"/>
<keyword evidence="1 4" id="KW-0808">Transferase</keyword>
<reference evidence="4" key="1">
    <citation type="submission" date="2019-08" db="EMBL/GenBank/DDBJ databases">
        <authorList>
            <person name="Kucharzyk K."/>
            <person name="Murdoch R.W."/>
            <person name="Higgins S."/>
            <person name="Loffler F."/>
        </authorList>
    </citation>
    <scope>NUCLEOTIDE SEQUENCE</scope>
</reference>
<dbReference type="SMART" id="SM01120">
    <property type="entry name" value="Dak2"/>
    <property type="match status" value="1"/>
</dbReference>
<dbReference type="GO" id="GO:0019563">
    <property type="term" value="P:glycerol catabolic process"/>
    <property type="evidence" value="ECO:0007669"/>
    <property type="project" value="TreeGrafter"/>
</dbReference>
<gene>
    <name evidence="4" type="primary">dhaL-2_2</name>
    <name evidence="4" type="ORF">SDC9_41603</name>
</gene>
<comment type="caution">
    <text evidence="4">The sequence shown here is derived from an EMBL/GenBank/DDBJ whole genome shotgun (WGS) entry which is preliminary data.</text>
</comment>
<dbReference type="GO" id="GO:0004371">
    <property type="term" value="F:glycerone kinase activity"/>
    <property type="evidence" value="ECO:0007669"/>
    <property type="project" value="InterPro"/>
</dbReference>
<dbReference type="EMBL" id="VSSQ01000467">
    <property type="protein sequence ID" value="MPL95432.1"/>
    <property type="molecule type" value="Genomic_DNA"/>
</dbReference>
<dbReference type="InterPro" id="IPR050861">
    <property type="entry name" value="Dihydroxyacetone_Kinase"/>
</dbReference>
<evidence type="ECO:0000256" key="1">
    <source>
        <dbReference type="ARBA" id="ARBA00022679"/>
    </source>
</evidence>
<dbReference type="PROSITE" id="PS51480">
    <property type="entry name" value="DHAL"/>
    <property type="match status" value="1"/>
</dbReference>
<dbReference type="Gene3D" id="1.25.40.340">
    <property type="match status" value="1"/>
</dbReference>
<evidence type="ECO:0000313" key="4">
    <source>
        <dbReference type="EMBL" id="MPL95432.1"/>
    </source>
</evidence>
<dbReference type="GO" id="GO:0005829">
    <property type="term" value="C:cytosol"/>
    <property type="evidence" value="ECO:0007669"/>
    <property type="project" value="TreeGrafter"/>
</dbReference>
<evidence type="ECO:0000259" key="3">
    <source>
        <dbReference type="PROSITE" id="PS51480"/>
    </source>
</evidence>
<feature type="domain" description="DhaL" evidence="3">
    <location>
        <begin position="6"/>
        <end position="204"/>
    </location>
</feature>